<evidence type="ECO:0000256" key="5">
    <source>
        <dbReference type="ARBA" id="ARBA00023163"/>
    </source>
</evidence>
<dbReference type="InterPro" id="IPR051446">
    <property type="entry name" value="HTH_trans_reg/aminotransferase"/>
</dbReference>
<dbReference type="Gene3D" id="3.90.1150.10">
    <property type="entry name" value="Aspartate Aminotransferase, domain 1"/>
    <property type="match status" value="1"/>
</dbReference>
<keyword evidence="7" id="KW-0032">Aminotransferase</keyword>
<dbReference type="InterPro" id="IPR036388">
    <property type="entry name" value="WH-like_DNA-bd_sf"/>
</dbReference>
<gene>
    <name evidence="7" type="ORF">E4T21_12975</name>
</gene>
<evidence type="ECO:0000256" key="2">
    <source>
        <dbReference type="ARBA" id="ARBA00022898"/>
    </source>
</evidence>
<organism evidence="7 8">
    <name type="scientific">Halomonas binhaiensis</name>
    <dbReference type="NCBI Taxonomy" id="2562282"/>
    <lineage>
        <taxon>Bacteria</taxon>
        <taxon>Pseudomonadati</taxon>
        <taxon>Pseudomonadota</taxon>
        <taxon>Gammaproteobacteria</taxon>
        <taxon>Oceanospirillales</taxon>
        <taxon>Halomonadaceae</taxon>
        <taxon>Halomonas</taxon>
    </lineage>
</organism>
<dbReference type="InterPro" id="IPR015421">
    <property type="entry name" value="PyrdxlP-dep_Trfase_major"/>
</dbReference>
<dbReference type="GO" id="GO:0003700">
    <property type="term" value="F:DNA-binding transcription factor activity"/>
    <property type="evidence" value="ECO:0007669"/>
    <property type="project" value="InterPro"/>
</dbReference>
<dbReference type="InterPro" id="IPR015422">
    <property type="entry name" value="PyrdxlP-dep_Trfase_small"/>
</dbReference>
<dbReference type="InterPro" id="IPR000524">
    <property type="entry name" value="Tscrpt_reg_HTH_GntR"/>
</dbReference>
<dbReference type="GO" id="GO:0008483">
    <property type="term" value="F:transaminase activity"/>
    <property type="evidence" value="ECO:0007669"/>
    <property type="project" value="UniProtKB-KW"/>
</dbReference>
<dbReference type="OrthoDB" id="9804020at2"/>
<dbReference type="Pfam" id="PF00155">
    <property type="entry name" value="Aminotran_1_2"/>
    <property type="match status" value="1"/>
</dbReference>
<dbReference type="GO" id="GO:0030170">
    <property type="term" value="F:pyridoxal phosphate binding"/>
    <property type="evidence" value="ECO:0007669"/>
    <property type="project" value="InterPro"/>
</dbReference>
<keyword evidence="3" id="KW-0805">Transcription regulation</keyword>
<dbReference type="Gene3D" id="1.10.10.10">
    <property type="entry name" value="Winged helix-like DNA-binding domain superfamily/Winged helix DNA-binding domain"/>
    <property type="match status" value="1"/>
</dbReference>
<protein>
    <submittedName>
        <fullName evidence="7">PLP-dependent aminotransferase family protein</fullName>
    </submittedName>
</protein>
<dbReference type="CDD" id="cd07377">
    <property type="entry name" value="WHTH_GntR"/>
    <property type="match status" value="1"/>
</dbReference>
<evidence type="ECO:0000256" key="1">
    <source>
        <dbReference type="ARBA" id="ARBA00005384"/>
    </source>
</evidence>
<dbReference type="PANTHER" id="PTHR46577:SF1">
    <property type="entry name" value="HTH-TYPE TRANSCRIPTIONAL REGULATORY PROTEIN GABR"/>
    <property type="match status" value="1"/>
</dbReference>
<sequence>MGEAKYVEIAQEIESKIDIGHYAEGDKLPAHRALADELNTTPMTIAKAYGLLSEKGRIESFVGRGSFVKAKSQLKQAIQSQLDDREWNFSILQPCYAEHVETLHAHLQHSFAKLTKPALYGYIEDSGLISHKAAGMQWMHLQGVTVRSPEQVLLTNGAQHALSILIELYSKPGDYIAVDEWTYPGLLSIVSLLGRKVAGVAMDDQGMIPEALVDIYHRHKPAMVILLPSHQNPTTITLSQQRREQLAEIVQRYPLWLVEDDIYSFLNTHPTQAMTNLVPEKSFCIHSLSKAISPGLRCGYIKAPQSQIDRLSAFIRATIWLPSPLMFEVASNLIESNQAVEMAEAQRQIACRRQRVARKQFADQVFHAQDSSYHLWLQLPDGWQADSFTLTAKERGLLVSSGNYFYTGSDETSSIRLSLMAITDDAALETGLTALSSLLNAKIDKN</sequence>
<dbReference type="PANTHER" id="PTHR46577">
    <property type="entry name" value="HTH-TYPE TRANSCRIPTIONAL REGULATORY PROTEIN GABR"/>
    <property type="match status" value="1"/>
</dbReference>
<dbReference type="GO" id="GO:0003677">
    <property type="term" value="F:DNA binding"/>
    <property type="evidence" value="ECO:0007669"/>
    <property type="project" value="UniProtKB-KW"/>
</dbReference>
<keyword evidence="8" id="KW-1185">Reference proteome</keyword>
<dbReference type="SUPFAM" id="SSF46785">
    <property type="entry name" value="Winged helix' DNA-binding domain"/>
    <property type="match status" value="1"/>
</dbReference>
<dbReference type="EMBL" id="CP038437">
    <property type="protein sequence ID" value="QEM82355.1"/>
    <property type="molecule type" value="Genomic_DNA"/>
</dbReference>
<dbReference type="Proteomes" id="UP000324285">
    <property type="component" value="Chromosome"/>
</dbReference>
<comment type="similarity">
    <text evidence="1">In the C-terminal section; belongs to the class-I pyridoxal-phosphate-dependent aminotransferase family.</text>
</comment>
<dbReference type="KEGG" id="hbh:E4T21_12975"/>
<dbReference type="Gene3D" id="3.40.640.10">
    <property type="entry name" value="Type I PLP-dependent aspartate aminotransferase-like (Major domain)"/>
    <property type="match status" value="1"/>
</dbReference>
<dbReference type="Pfam" id="PF00392">
    <property type="entry name" value="GntR"/>
    <property type="match status" value="1"/>
</dbReference>
<dbReference type="PROSITE" id="PS50949">
    <property type="entry name" value="HTH_GNTR"/>
    <property type="match status" value="1"/>
</dbReference>
<feature type="domain" description="HTH gntR-type" evidence="6">
    <location>
        <begin position="3"/>
        <end position="71"/>
    </location>
</feature>
<evidence type="ECO:0000313" key="7">
    <source>
        <dbReference type="EMBL" id="QEM82355.1"/>
    </source>
</evidence>
<dbReference type="RefSeq" id="WP_149287205.1">
    <property type="nucleotide sequence ID" value="NZ_CP038437.2"/>
</dbReference>
<dbReference type="InterPro" id="IPR004839">
    <property type="entry name" value="Aminotransferase_I/II_large"/>
</dbReference>
<name>A0A5C1NJR1_9GAMM</name>
<dbReference type="SMART" id="SM00345">
    <property type="entry name" value="HTH_GNTR"/>
    <property type="match status" value="1"/>
</dbReference>
<keyword evidence="5" id="KW-0804">Transcription</keyword>
<evidence type="ECO:0000313" key="8">
    <source>
        <dbReference type="Proteomes" id="UP000324285"/>
    </source>
</evidence>
<dbReference type="InterPro" id="IPR036390">
    <property type="entry name" value="WH_DNA-bd_sf"/>
</dbReference>
<dbReference type="InterPro" id="IPR015424">
    <property type="entry name" value="PyrdxlP-dep_Trfase"/>
</dbReference>
<reference evidence="7" key="1">
    <citation type="submission" date="2021-02" db="EMBL/GenBank/DDBJ databases">
        <title>Strain Y2R2, a novel species of the genus Halomonas.</title>
        <authorList>
            <person name="Huang H."/>
        </authorList>
    </citation>
    <scope>NUCLEOTIDE SEQUENCE</scope>
    <source>
        <strain evidence="7">Y2R2</strain>
    </source>
</reference>
<dbReference type="AlphaFoldDB" id="A0A5C1NJR1"/>
<proteinExistence type="inferred from homology"/>
<dbReference type="SUPFAM" id="SSF53383">
    <property type="entry name" value="PLP-dependent transferases"/>
    <property type="match status" value="1"/>
</dbReference>
<dbReference type="CDD" id="cd00609">
    <property type="entry name" value="AAT_like"/>
    <property type="match status" value="1"/>
</dbReference>
<keyword evidence="2" id="KW-0663">Pyridoxal phosphate</keyword>
<accession>A0A5C1NJR1</accession>
<keyword evidence="4" id="KW-0238">DNA-binding</keyword>
<evidence type="ECO:0000256" key="3">
    <source>
        <dbReference type="ARBA" id="ARBA00023015"/>
    </source>
</evidence>
<evidence type="ECO:0000259" key="6">
    <source>
        <dbReference type="PROSITE" id="PS50949"/>
    </source>
</evidence>
<evidence type="ECO:0000256" key="4">
    <source>
        <dbReference type="ARBA" id="ARBA00023125"/>
    </source>
</evidence>
<keyword evidence="7" id="KW-0808">Transferase</keyword>